<keyword evidence="9" id="KW-1278">Translocase</keyword>
<feature type="domain" description="HMA" evidence="14">
    <location>
        <begin position="113"/>
        <end position="179"/>
    </location>
</feature>
<proteinExistence type="inferred from homology"/>
<keyword evidence="3" id="KW-0813">Transport</keyword>
<dbReference type="EMBL" id="JBEOKT010000027">
    <property type="protein sequence ID" value="MER2999610.1"/>
    <property type="molecule type" value="Genomic_DNA"/>
</dbReference>
<evidence type="ECO:0000256" key="12">
    <source>
        <dbReference type="ARBA" id="ARBA00023136"/>
    </source>
</evidence>
<evidence type="ECO:0000256" key="10">
    <source>
        <dbReference type="ARBA" id="ARBA00022989"/>
    </source>
</evidence>
<dbReference type="SUPFAM" id="SSF55008">
    <property type="entry name" value="HMA, heavy metal-associated domain"/>
    <property type="match status" value="1"/>
</dbReference>
<feature type="transmembrane region" description="Helical" evidence="13">
    <location>
        <begin position="765"/>
        <end position="789"/>
    </location>
</feature>
<evidence type="ECO:0000256" key="13">
    <source>
        <dbReference type="SAM" id="Phobius"/>
    </source>
</evidence>
<evidence type="ECO:0000256" key="8">
    <source>
        <dbReference type="ARBA" id="ARBA00022842"/>
    </source>
</evidence>
<dbReference type="InterPro" id="IPR008250">
    <property type="entry name" value="ATPase_P-typ_transduc_dom_A_sf"/>
</dbReference>
<keyword evidence="8" id="KW-0460">Magnesium</keyword>
<gene>
    <name evidence="15" type="ORF">ABS362_18805</name>
</gene>
<evidence type="ECO:0000256" key="7">
    <source>
        <dbReference type="ARBA" id="ARBA00022723"/>
    </source>
</evidence>
<keyword evidence="5" id="KW-0597">Phosphoprotein</keyword>
<dbReference type="InterPro" id="IPR036412">
    <property type="entry name" value="HAD-like_sf"/>
</dbReference>
<feature type="transmembrane region" description="Helical" evidence="13">
    <location>
        <begin position="472"/>
        <end position="496"/>
    </location>
</feature>
<dbReference type="Pfam" id="PF00122">
    <property type="entry name" value="E1-E2_ATPase"/>
    <property type="match status" value="1"/>
</dbReference>
<reference evidence="15 16" key="1">
    <citation type="submission" date="2024-06" db="EMBL/GenBank/DDBJ databases">
        <title>Pontibacter populi HYL7-15.</title>
        <authorList>
            <person name="Kim M.K."/>
        </authorList>
    </citation>
    <scope>NUCLEOTIDE SEQUENCE [LARGE SCALE GENOMIC DNA]</scope>
    <source>
        <strain evidence="15 16">HYL7-15</strain>
    </source>
</reference>
<name>A0ABV1S027_9BACT</name>
<dbReference type="Gene3D" id="2.70.150.10">
    <property type="entry name" value="Calcium-transporting ATPase, cytoplasmic transduction domain A"/>
    <property type="match status" value="1"/>
</dbReference>
<accession>A0ABV1S027</accession>
<feature type="transmembrane region" description="Helical" evidence="13">
    <location>
        <begin position="449"/>
        <end position="466"/>
    </location>
</feature>
<feature type="transmembrane region" description="Helical" evidence="13">
    <location>
        <begin position="266"/>
        <end position="288"/>
    </location>
</feature>
<dbReference type="Gene3D" id="3.40.1110.10">
    <property type="entry name" value="Calcium-transporting ATPase, cytoplasmic domain N"/>
    <property type="match status" value="1"/>
</dbReference>
<evidence type="ECO:0000256" key="3">
    <source>
        <dbReference type="ARBA" id="ARBA00022448"/>
    </source>
</evidence>
<dbReference type="SUPFAM" id="SSF56784">
    <property type="entry name" value="HAD-like"/>
    <property type="match status" value="1"/>
</dbReference>
<evidence type="ECO:0000256" key="6">
    <source>
        <dbReference type="ARBA" id="ARBA00022692"/>
    </source>
</evidence>
<dbReference type="PROSITE" id="PS00154">
    <property type="entry name" value="ATPASE_E1_E2"/>
    <property type="match status" value="1"/>
</dbReference>
<dbReference type="Pfam" id="PF12156">
    <property type="entry name" value="ATPase-cat_bd"/>
    <property type="match status" value="1"/>
</dbReference>
<comment type="caution">
    <text evidence="15">The sequence shown here is derived from an EMBL/GenBank/DDBJ whole genome shotgun (WGS) entry which is preliminary data.</text>
</comment>
<dbReference type="PRINTS" id="PR00119">
    <property type="entry name" value="CATATPASE"/>
</dbReference>
<feature type="transmembrane region" description="Helical" evidence="13">
    <location>
        <begin position="197"/>
        <end position="216"/>
    </location>
</feature>
<dbReference type="InterPro" id="IPR018303">
    <property type="entry name" value="ATPase_P-typ_P_site"/>
</dbReference>
<dbReference type="Proteomes" id="UP001476807">
    <property type="component" value="Unassembled WGS sequence"/>
</dbReference>
<dbReference type="InterPro" id="IPR001757">
    <property type="entry name" value="P_typ_ATPase"/>
</dbReference>
<dbReference type="InterPro" id="IPR006121">
    <property type="entry name" value="HMA_dom"/>
</dbReference>
<keyword evidence="10 13" id="KW-1133">Transmembrane helix</keyword>
<dbReference type="InterPro" id="IPR023299">
    <property type="entry name" value="ATPase_P-typ_cyto_dom_N"/>
</dbReference>
<evidence type="ECO:0000313" key="16">
    <source>
        <dbReference type="Proteomes" id="UP001476807"/>
    </source>
</evidence>
<dbReference type="Pfam" id="PF00702">
    <property type="entry name" value="Hydrolase"/>
    <property type="match status" value="1"/>
</dbReference>
<dbReference type="Gene3D" id="3.40.50.1000">
    <property type="entry name" value="HAD superfamily/HAD-like"/>
    <property type="match status" value="1"/>
</dbReference>
<keyword evidence="12 13" id="KW-0472">Membrane</keyword>
<dbReference type="InterPro" id="IPR023214">
    <property type="entry name" value="HAD_sf"/>
</dbReference>
<evidence type="ECO:0000313" key="15">
    <source>
        <dbReference type="EMBL" id="MER2999610.1"/>
    </source>
</evidence>
<dbReference type="NCBIfam" id="TIGR01494">
    <property type="entry name" value="ATPase_P-type"/>
    <property type="match status" value="1"/>
</dbReference>
<evidence type="ECO:0000256" key="4">
    <source>
        <dbReference type="ARBA" id="ARBA00022475"/>
    </source>
</evidence>
<evidence type="ECO:0000256" key="9">
    <source>
        <dbReference type="ARBA" id="ARBA00022967"/>
    </source>
</evidence>
<evidence type="ECO:0000256" key="2">
    <source>
        <dbReference type="ARBA" id="ARBA00006024"/>
    </source>
</evidence>
<dbReference type="PANTHER" id="PTHR43520">
    <property type="entry name" value="ATP7, ISOFORM B"/>
    <property type="match status" value="1"/>
</dbReference>
<dbReference type="Gene3D" id="3.30.70.100">
    <property type="match status" value="1"/>
</dbReference>
<dbReference type="InterPro" id="IPR021993">
    <property type="entry name" value="ATPase-cat-bd"/>
</dbReference>
<sequence length="822" mass="90850">MSSFQGGYPSTFAKDHKKKIEMEAALQTNVQTCYHCGDSCVDELILADDKAFCCTGCKNVYELLEENNLCNYYNLEENPGITGKKPVVESRFAYLDDAGVEAQLISFKDDNICKITFYTPQMHCSSCIWLLENLFKLNPGISETTVNFLRKEVSLTYFHQKVSLREVITLLSRIGYEPEITLADTDGKKTIKPSRTIIYKLGIAGFSFGNVMLLAFPDYLAFTEGLQRTFGTFFGYLSFLLAIPVFFYSARGFFTSAWEGIRQRMVNIDLPIATGLLALFFTSIYEVVSGTGPGYFDSFTGLVFFMLIGKYFQQKTYDTLSFDRDYTSYFPVSVTVLKENGEEEAVAVRNLKVGDRIRIRNQELIPADAILLRGSALIDYSFVSGESEPVEKVMGEVIYAGGRQVGESIELEVVKEVSQGYLTQLWNDSVFSKEESTGVNTYANIAGKWFIIVTLIVAAGSLVYWVPRDTEMAMRAFTSVLIIACPCALSLATPFVHGHTLRVFGRNKFYLKNTAVVETLAKIDAVVFDKTGTLTEPSAAELTYSGKALTVGQEQTIKSVLSHSTHPLSQRIFQSLIGETIAVENFREIAGKGLVGEVNGSIVRVGSASYIGVKADAVKDTLKTTVYVSFDGVVLGYYTFYNVYRQGLKGILTDLKDKKLAVLSGDNNHEEARLQELLGKEAELNFNQSPVQKLEYIQHLKKLRHQVMMVGDGLNDAGALRQSDAGIALTNSITNFSPSCDAILDATAFDKLSKFLKFSKTTMTLILLTFAVSLVYNVIGLTMAVMGLFTPIVSAILMPVSTLSVMTFATLSVKIAAKRAGL</sequence>
<feature type="transmembrane region" description="Helical" evidence="13">
    <location>
        <begin position="236"/>
        <end position="254"/>
    </location>
</feature>
<dbReference type="InterPro" id="IPR059000">
    <property type="entry name" value="ATPase_P-type_domA"/>
</dbReference>
<feature type="transmembrane region" description="Helical" evidence="13">
    <location>
        <begin position="294"/>
        <end position="312"/>
    </location>
</feature>
<organism evidence="15 16">
    <name type="scientific">Pontibacter populi</name>
    <dbReference type="NCBI Taxonomy" id="890055"/>
    <lineage>
        <taxon>Bacteria</taxon>
        <taxon>Pseudomonadati</taxon>
        <taxon>Bacteroidota</taxon>
        <taxon>Cytophagia</taxon>
        <taxon>Cytophagales</taxon>
        <taxon>Hymenobacteraceae</taxon>
        <taxon>Pontibacter</taxon>
    </lineage>
</organism>
<dbReference type="SUPFAM" id="SSF81653">
    <property type="entry name" value="Calcium ATPase, transduction domain A"/>
    <property type="match status" value="1"/>
</dbReference>
<dbReference type="RefSeq" id="WP_350414501.1">
    <property type="nucleotide sequence ID" value="NZ_JBEOKT010000027.1"/>
</dbReference>
<feature type="transmembrane region" description="Helical" evidence="13">
    <location>
        <begin position="795"/>
        <end position="817"/>
    </location>
</feature>
<dbReference type="Pfam" id="PF00403">
    <property type="entry name" value="HMA"/>
    <property type="match status" value="1"/>
</dbReference>
<keyword evidence="4" id="KW-1003">Cell membrane</keyword>
<protein>
    <submittedName>
        <fullName evidence="15">Heavy metal translocating P-type ATPase metal-binding domain-containing protein</fullName>
    </submittedName>
</protein>
<keyword evidence="16" id="KW-1185">Reference proteome</keyword>
<dbReference type="InterPro" id="IPR036163">
    <property type="entry name" value="HMA_dom_sf"/>
</dbReference>
<keyword evidence="7" id="KW-0479">Metal-binding</keyword>
<comment type="similarity">
    <text evidence="2">Belongs to the cation transport ATPase (P-type) (TC 3.A.3) family. Type IB subfamily.</text>
</comment>
<keyword evidence="11" id="KW-0406">Ion transport</keyword>
<evidence type="ECO:0000256" key="1">
    <source>
        <dbReference type="ARBA" id="ARBA00004651"/>
    </source>
</evidence>
<evidence type="ECO:0000259" key="14">
    <source>
        <dbReference type="PROSITE" id="PS50846"/>
    </source>
</evidence>
<keyword evidence="6 13" id="KW-0812">Transmembrane</keyword>
<evidence type="ECO:0000256" key="5">
    <source>
        <dbReference type="ARBA" id="ARBA00022553"/>
    </source>
</evidence>
<dbReference type="PROSITE" id="PS50846">
    <property type="entry name" value="HMA_2"/>
    <property type="match status" value="1"/>
</dbReference>
<comment type="subcellular location">
    <subcellularLocation>
        <location evidence="1">Cell membrane</location>
        <topology evidence="1">Multi-pass membrane protein</topology>
    </subcellularLocation>
</comment>
<dbReference type="PANTHER" id="PTHR43520:SF5">
    <property type="entry name" value="CATION-TRANSPORTING P-TYPE ATPASE-RELATED"/>
    <property type="match status" value="1"/>
</dbReference>
<evidence type="ECO:0000256" key="11">
    <source>
        <dbReference type="ARBA" id="ARBA00023065"/>
    </source>
</evidence>